<dbReference type="AlphaFoldDB" id="A0A4R5XFR1"/>
<feature type="compositionally biased region" description="Basic residues" evidence="4">
    <location>
        <begin position="272"/>
        <end position="287"/>
    </location>
</feature>
<dbReference type="GO" id="GO:0008409">
    <property type="term" value="F:5'-3' exonuclease activity"/>
    <property type="evidence" value="ECO:0007669"/>
    <property type="project" value="TreeGrafter"/>
</dbReference>
<dbReference type="PANTHER" id="PTHR11081:SF9">
    <property type="entry name" value="FLAP ENDONUCLEASE 1"/>
    <property type="match status" value="1"/>
</dbReference>
<dbReference type="GO" id="GO:0003677">
    <property type="term" value="F:DNA binding"/>
    <property type="evidence" value="ECO:0007669"/>
    <property type="project" value="InterPro"/>
</dbReference>
<sequence length="553" mass="60697">MIGWSRLATELRQNDTGLICVFDGEKKRPKKLPTGPRQPRESKRVSSVRGMLEPNKIQKLSRPRNATCTYQSTNPDSGKRARQARKITIAEAKTVERGVQGAEVVPPEGLSHLEHDEEVAVEHAARRSNVHDGDGCEEAGEGCKDLKFVKSHGVLKVPENPSQFDIIFPAPQSEKTVEQMSSPEDPSEGSVVATGRATDDSGDGGESNTHSGKELAPNATQVMDASTHGMSFLLDLRPVLISKPKDSTNTGGDHRGHPYGSLPTSADMFPSKPKKIKKDSAQRRRTMPVKSVSATKVSATIPKSRKRSNRKPGNSKVLQVVKKSKSKSKSVPAKVLIGMKDRSTYIPESFGRRGKAPKSSAYKESKMLLEAMGVPWIQVEDGQKANAVASSLVLNGHADFVASDDMDVLIHGAPLLRNLVSDEKPLITISSIHLREALHLDRDSFVDFALLLGTDFSERIKDFGPARVLNLIQKHGSIERVLVTEKRVSSKVYVGKYLEQTKRARQVFRNLTPVPDSKFLRPREIDEEALARIVKKFKMGDALKDSASVSADK</sequence>
<evidence type="ECO:0000259" key="5">
    <source>
        <dbReference type="SMART" id="SM00484"/>
    </source>
</evidence>
<keyword evidence="2" id="KW-0255">Endonuclease</keyword>
<proteinExistence type="predicted"/>
<dbReference type="PRINTS" id="PR00853">
    <property type="entry name" value="XPGRADSUPER"/>
</dbReference>
<dbReference type="VEuPathDB" id="FungiDB:BD410DRAFT_893181"/>
<name>A0A4R5XFR1_9AGAM</name>
<feature type="region of interest" description="Disordered" evidence="4">
    <location>
        <begin position="171"/>
        <end position="221"/>
    </location>
</feature>
<gene>
    <name evidence="6" type="ORF">BD410DRAFT_893181</name>
</gene>
<keyword evidence="2" id="KW-0540">Nuclease</keyword>
<dbReference type="InterPro" id="IPR029060">
    <property type="entry name" value="PIN-like_dom_sf"/>
</dbReference>
<dbReference type="GO" id="GO:0046872">
    <property type="term" value="F:metal ion binding"/>
    <property type="evidence" value="ECO:0007669"/>
    <property type="project" value="UniProtKB-KW"/>
</dbReference>
<dbReference type="Gene3D" id="1.10.150.20">
    <property type="entry name" value="5' to 3' exonuclease, C-terminal subdomain"/>
    <property type="match status" value="1"/>
</dbReference>
<protein>
    <submittedName>
        <fullName evidence="6">PIN domain-like protein</fullName>
    </submittedName>
</protein>
<dbReference type="GO" id="GO:0005737">
    <property type="term" value="C:cytoplasm"/>
    <property type="evidence" value="ECO:0007669"/>
    <property type="project" value="TreeGrafter"/>
</dbReference>
<evidence type="ECO:0000313" key="6">
    <source>
        <dbReference type="EMBL" id="TDL29991.1"/>
    </source>
</evidence>
<dbReference type="InterPro" id="IPR006086">
    <property type="entry name" value="XPG-I_dom"/>
</dbReference>
<dbReference type="InterPro" id="IPR006084">
    <property type="entry name" value="XPG/Rad2"/>
</dbReference>
<evidence type="ECO:0000256" key="3">
    <source>
        <dbReference type="ARBA" id="ARBA00022842"/>
    </source>
</evidence>
<dbReference type="STRING" id="50990.A0A4R5XFR1"/>
<dbReference type="Pfam" id="PF00867">
    <property type="entry name" value="XPG_I"/>
    <property type="match status" value="1"/>
</dbReference>
<feature type="region of interest" description="Disordered" evidence="4">
    <location>
        <begin position="243"/>
        <end position="331"/>
    </location>
</feature>
<evidence type="ECO:0000256" key="2">
    <source>
        <dbReference type="ARBA" id="ARBA00022759"/>
    </source>
</evidence>
<keyword evidence="7" id="KW-1185">Reference proteome</keyword>
<dbReference type="Gene3D" id="3.40.50.1010">
    <property type="entry name" value="5'-nuclease"/>
    <property type="match status" value="1"/>
</dbReference>
<evidence type="ECO:0000313" key="7">
    <source>
        <dbReference type="Proteomes" id="UP000294933"/>
    </source>
</evidence>
<dbReference type="Proteomes" id="UP000294933">
    <property type="component" value="Unassembled WGS sequence"/>
</dbReference>
<keyword evidence="3" id="KW-0460">Magnesium</keyword>
<evidence type="ECO:0000256" key="4">
    <source>
        <dbReference type="SAM" id="MobiDB-lite"/>
    </source>
</evidence>
<dbReference type="SMART" id="SM00484">
    <property type="entry name" value="XPGI"/>
    <property type="match status" value="1"/>
</dbReference>
<dbReference type="SMART" id="SM00279">
    <property type="entry name" value="HhH2"/>
    <property type="match status" value="1"/>
</dbReference>
<keyword evidence="2" id="KW-0378">Hydrolase</keyword>
<reference evidence="6 7" key="1">
    <citation type="submission" date="2018-06" db="EMBL/GenBank/DDBJ databases">
        <title>A transcriptomic atlas of mushroom development highlights an independent origin of complex multicellularity.</title>
        <authorList>
            <consortium name="DOE Joint Genome Institute"/>
            <person name="Krizsan K."/>
            <person name="Almasi E."/>
            <person name="Merenyi Z."/>
            <person name="Sahu N."/>
            <person name="Viragh M."/>
            <person name="Koszo T."/>
            <person name="Mondo S."/>
            <person name="Kiss B."/>
            <person name="Balint B."/>
            <person name="Kues U."/>
            <person name="Barry K."/>
            <person name="Hegedus J.C."/>
            <person name="Henrissat B."/>
            <person name="Johnson J."/>
            <person name="Lipzen A."/>
            <person name="Ohm R."/>
            <person name="Nagy I."/>
            <person name="Pangilinan J."/>
            <person name="Yan J."/>
            <person name="Xiong Y."/>
            <person name="Grigoriev I.V."/>
            <person name="Hibbett D.S."/>
            <person name="Nagy L.G."/>
        </authorList>
    </citation>
    <scope>NUCLEOTIDE SEQUENCE [LARGE SCALE GENOMIC DNA]</scope>
    <source>
        <strain evidence="6 7">SZMC22713</strain>
    </source>
</reference>
<dbReference type="EMBL" id="ML170156">
    <property type="protein sequence ID" value="TDL29991.1"/>
    <property type="molecule type" value="Genomic_DNA"/>
</dbReference>
<dbReference type="GO" id="GO:0005634">
    <property type="term" value="C:nucleus"/>
    <property type="evidence" value="ECO:0007669"/>
    <property type="project" value="TreeGrafter"/>
</dbReference>
<dbReference type="InterPro" id="IPR008918">
    <property type="entry name" value="HhH2"/>
</dbReference>
<dbReference type="PANTHER" id="PTHR11081">
    <property type="entry name" value="FLAP ENDONUCLEASE FAMILY MEMBER"/>
    <property type="match status" value="1"/>
</dbReference>
<keyword evidence="1" id="KW-0479">Metal-binding</keyword>
<feature type="region of interest" description="Disordered" evidence="4">
    <location>
        <begin position="22"/>
        <end position="82"/>
    </location>
</feature>
<feature type="compositionally biased region" description="Polar residues" evidence="4">
    <location>
        <begin position="64"/>
        <end position="76"/>
    </location>
</feature>
<dbReference type="SUPFAM" id="SSF88723">
    <property type="entry name" value="PIN domain-like"/>
    <property type="match status" value="1"/>
</dbReference>
<accession>A0A4R5XFR1</accession>
<evidence type="ECO:0000256" key="1">
    <source>
        <dbReference type="ARBA" id="ARBA00022723"/>
    </source>
</evidence>
<organism evidence="6 7">
    <name type="scientific">Rickenella mellea</name>
    <dbReference type="NCBI Taxonomy" id="50990"/>
    <lineage>
        <taxon>Eukaryota</taxon>
        <taxon>Fungi</taxon>
        <taxon>Dikarya</taxon>
        <taxon>Basidiomycota</taxon>
        <taxon>Agaricomycotina</taxon>
        <taxon>Agaricomycetes</taxon>
        <taxon>Hymenochaetales</taxon>
        <taxon>Rickenellaceae</taxon>
        <taxon>Rickenella</taxon>
    </lineage>
</organism>
<feature type="domain" description="XPG-I" evidence="5">
    <location>
        <begin position="370"/>
        <end position="440"/>
    </location>
</feature>
<dbReference type="GO" id="GO:0006281">
    <property type="term" value="P:DNA repair"/>
    <property type="evidence" value="ECO:0007669"/>
    <property type="project" value="UniProtKB-ARBA"/>
</dbReference>
<dbReference type="GO" id="GO:0017108">
    <property type="term" value="F:5'-flap endonuclease activity"/>
    <property type="evidence" value="ECO:0007669"/>
    <property type="project" value="TreeGrafter"/>
</dbReference>
<dbReference type="OrthoDB" id="31113at2759"/>
<dbReference type="SUPFAM" id="SSF47807">
    <property type="entry name" value="5' to 3' exonuclease, C-terminal subdomain"/>
    <property type="match status" value="1"/>
</dbReference>
<dbReference type="InterPro" id="IPR036279">
    <property type="entry name" value="5-3_exonuclease_C_sf"/>
</dbReference>